<sequence length="301" mass="35382">MIMKRGVLFLMLTLSMSNYCLSQEWLTSLDAAKRIALVQDKFLFMMWEDATSIPYPVIMTDTNGTQVLFDDLFKNEEINEIIWKYFVPVKVNENLYGELYDAVKDSRSKSYMFQFEDDNIKIMDANLNIVNTSFSPEAYFNLSEFITNYGLNTSFLNSELRNYAEHKDFGTSYRLASKYMDYAILVNKNVRKDIVNLAVVYLDEAKKHLLTKELEGKKDFEDKINLLNYSQYLLDNKPRKVLRLLKKFDASEIDETTESLLAFVYYTAYQLRKDEKNSELWKSKVSLVNLRKAELITQLYL</sequence>
<organism evidence="2 3">
    <name type="scientific">Gelidibacter gilvus</name>
    <dbReference type="NCBI Taxonomy" id="59602"/>
    <lineage>
        <taxon>Bacteria</taxon>
        <taxon>Pseudomonadati</taxon>
        <taxon>Bacteroidota</taxon>
        <taxon>Flavobacteriia</taxon>
        <taxon>Flavobacteriales</taxon>
        <taxon>Flavobacteriaceae</taxon>
        <taxon>Gelidibacter</taxon>
    </lineage>
</organism>
<evidence type="ECO:0000313" key="3">
    <source>
        <dbReference type="Proteomes" id="UP000289792"/>
    </source>
</evidence>
<dbReference type="AlphaFoldDB" id="A0A4V1LMR1"/>
<evidence type="ECO:0000313" key="2">
    <source>
        <dbReference type="EMBL" id="RXJ49376.1"/>
    </source>
</evidence>
<keyword evidence="3" id="KW-1185">Reference proteome</keyword>
<evidence type="ECO:0000256" key="1">
    <source>
        <dbReference type="SAM" id="SignalP"/>
    </source>
</evidence>
<name>A0A4V1LMR1_9FLAO</name>
<dbReference type="OrthoDB" id="1415142at2"/>
<gene>
    <name evidence="2" type="ORF">ESZ48_12210</name>
</gene>
<reference evidence="2 3" key="1">
    <citation type="submission" date="2019-01" db="EMBL/GenBank/DDBJ databases">
        <title>Genome sequence of the Antarctic species Gelidibacter gilvus ACAM 158(T).</title>
        <authorList>
            <person name="Bowman J.P."/>
        </authorList>
    </citation>
    <scope>NUCLEOTIDE SEQUENCE [LARGE SCALE GENOMIC DNA]</scope>
    <source>
        <strain evidence="2 3">IC158</strain>
    </source>
</reference>
<dbReference type="RefSeq" id="WP_129017777.1">
    <property type="nucleotide sequence ID" value="NZ_SDDZ01000007.1"/>
</dbReference>
<feature type="signal peptide" evidence="1">
    <location>
        <begin position="1"/>
        <end position="22"/>
    </location>
</feature>
<comment type="caution">
    <text evidence="2">The sequence shown here is derived from an EMBL/GenBank/DDBJ whole genome shotgun (WGS) entry which is preliminary data.</text>
</comment>
<protein>
    <submittedName>
        <fullName evidence="2">Uncharacterized protein</fullName>
    </submittedName>
</protein>
<feature type="chain" id="PRO_5020649339" evidence="1">
    <location>
        <begin position="23"/>
        <end position="301"/>
    </location>
</feature>
<proteinExistence type="predicted"/>
<dbReference type="Proteomes" id="UP000289792">
    <property type="component" value="Unassembled WGS sequence"/>
</dbReference>
<accession>A0A4V1LMR1</accession>
<dbReference type="EMBL" id="SDDZ01000007">
    <property type="protein sequence ID" value="RXJ49376.1"/>
    <property type="molecule type" value="Genomic_DNA"/>
</dbReference>
<keyword evidence="1" id="KW-0732">Signal</keyword>